<protein>
    <recommendedName>
        <fullName evidence="1">Methyltransferase type 11 domain-containing protein</fullName>
    </recommendedName>
</protein>
<keyword evidence="3" id="KW-1185">Reference proteome</keyword>
<dbReference type="CDD" id="cd02440">
    <property type="entry name" value="AdoMet_MTases"/>
    <property type="match status" value="1"/>
</dbReference>
<evidence type="ECO:0000313" key="3">
    <source>
        <dbReference type="Proteomes" id="UP000801492"/>
    </source>
</evidence>
<dbReference type="EMBL" id="VTPC01001121">
    <property type="protein sequence ID" value="KAF2903031.1"/>
    <property type="molecule type" value="Genomic_DNA"/>
</dbReference>
<name>A0A8K0GKQ6_IGNLU</name>
<dbReference type="Pfam" id="PF08241">
    <property type="entry name" value="Methyltransf_11"/>
    <property type="match status" value="1"/>
</dbReference>
<reference evidence="2" key="1">
    <citation type="submission" date="2019-08" db="EMBL/GenBank/DDBJ databases">
        <title>The genome of the North American firefly Photinus pyralis.</title>
        <authorList>
            <consortium name="Photinus pyralis genome working group"/>
            <person name="Fallon T.R."/>
            <person name="Sander Lower S.E."/>
            <person name="Weng J.-K."/>
        </authorList>
    </citation>
    <scope>NUCLEOTIDE SEQUENCE</scope>
    <source>
        <strain evidence="2">TRF0915ILg1</strain>
        <tissue evidence="2">Whole body</tissue>
    </source>
</reference>
<feature type="domain" description="Methyltransferase type 11" evidence="1">
    <location>
        <begin position="40"/>
        <end position="140"/>
    </location>
</feature>
<dbReference type="InterPro" id="IPR013216">
    <property type="entry name" value="Methyltransf_11"/>
</dbReference>
<evidence type="ECO:0000313" key="2">
    <source>
        <dbReference type="EMBL" id="KAF2903031.1"/>
    </source>
</evidence>
<dbReference type="GO" id="GO:0008757">
    <property type="term" value="F:S-adenosylmethionine-dependent methyltransferase activity"/>
    <property type="evidence" value="ECO:0007669"/>
    <property type="project" value="InterPro"/>
</dbReference>
<dbReference type="OrthoDB" id="66144at2759"/>
<dbReference type="Gene3D" id="3.40.50.150">
    <property type="entry name" value="Vaccinia Virus protein VP39"/>
    <property type="match status" value="1"/>
</dbReference>
<gene>
    <name evidence="2" type="ORF">ILUMI_03149</name>
</gene>
<accession>A0A8K0GKQ6</accession>
<evidence type="ECO:0000259" key="1">
    <source>
        <dbReference type="Pfam" id="PF08241"/>
    </source>
</evidence>
<proteinExistence type="predicted"/>
<sequence length="277" mass="32159">MNQAFLYSKYNGLQKNDATFVLKNYFRLVQWKKDGNDAILDIGCGAGDVTNDLLLPFLPKNFGKLVGVDLSEDMVEFARTRYKSSKISFEQMNIEAEDIPVDFEEAFDHVFSFYCLHWIQDQRKALSNILKMLRPGGDMLLTFLASNPIFEIYESLSKSGRWESYMENFKNYVSPYQYSSNPDKELKELLEEVGFQTQVCKVEERIYVYPNAAVLKKSVTAVSPFYNKIPENLQADYLSDYMTEVKRLNLVETKDNNNEQRINVPYKLFIVYASKSL</sequence>
<dbReference type="InterPro" id="IPR029063">
    <property type="entry name" value="SAM-dependent_MTases_sf"/>
</dbReference>
<dbReference type="SUPFAM" id="SSF53335">
    <property type="entry name" value="S-adenosyl-L-methionine-dependent methyltransferases"/>
    <property type="match status" value="1"/>
</dbReference>
<dbReference type="AlphaFoldDB" id="A0A8K0GKQ6"/>
<organism evidence="2 3">
    <name type="scientific">Ignelater luminosus</name>
    <name type="common">Cucubano</name>
    <name type="synonym">Pyrophorus luminosus</name>
    <dbReference type="NCBI Taxonomy" id="2038154"/>
    <lineage>
        <taxon>Eukaryota</taxon>
        <taxon>Metazoa</taxon>
        <taxon>Ecdysozoa</taxon>
        <taxon>Arthropoda</taxon>
        <taxon>Hexapoda</taxon>
        <taxon>Insecta</taxon>
        <taxon>Pterygota</taxon>
        <taxon>Neoptera</taxon>
        <taxon>Endopterygota</taxon>
        <taxon>Coleoptera</taxon>
        <taxon>Polyphaga</taxon>
        <taxon>Elateriformia</taxon>
        <taxon>Elateroidea</taxon>
        <taxon>Elateridae</taxon>
        <taxon>Agrypninae</taxon>
        <taxon>Pyrophorini</taxon>
        <taxon>Ignelater</taxon>
    </lineage>
</organism>
<dbReference type="PANTHER" id="PTHR43861">
    <property type="entry name" value="TRANS-ACONITATE 2-METHYLTRANSFERASE-RELATED"/>
    <property type="match status" value="1"/>
</dbReference>
<dbReference type="Proteomes" id="UP000801492">
    <property type="component" value="Unassembled WGS sequence"/>
</dbReference>
<comment type="caution">
    <text evidence="2">The sequence shown here is derived from an EMBL/GenBank/DDBJ whole genome shotgun (WGS) entry which is preliminary data.</text>
</comment>
<dbReference type="PANTHER" id="PTHR43861:SF1">
    <property type="entry name" value="TRANS-ACONITATE 2-METHYLTRANSFERASE"/>
    <property type="match status" value="1"/>
</dbReference>